<comment type="similarity">
    <text evidence="2">Belongs to the bacterial solute-binding protein 5 family.</text>
</comment>
<comment type="subcellular location">
    <subcellularLocation>
        <location evidence="1">Cell envelope</location>
    </subcellularLocation>
</comment>
<dbReference type="AlphaFoldDB" id="A0A5C6MBT3"/>
<dbReference type="Gene3D" id="3.40.190.10">
    <property type="entry name" value="Periplasmic binding protein-like II"/>
    <property type="match status" value="1"/>
</dbReference>
<dbReference type="GO" id="GO:1904680">
    <property type="term" value="F:peptide transmembrane transporter activity"/>
    <property type="evidence" value="ECO:0007669"/>
    <property type="project" value="TreeGrafter"/>
</dbReference>
<evidence type="ECO:0000256" key="4">
    <source>
        <dbReference type="ARBA" id="ARBA00022729"/>
    </source>
</evidence>
<dbReference type="Proteomes" id="UP000321083">
    <property type="component" value="Unassembled WGS sequence"/>
</dbReference>
<dbReference type="EMBL" id="SRHE01000032">
    <property type="protein sequence ID" value="TWW12190.1"/>
    <property type="molecule type" value="Genomic_DNA"/>
</dbReference>
<dbReference type="PANTHER" id="PTHR30290">
    <property type="entry name" value="PERIPLASMIC BINDING COMPONENT OF ABC TRANSPORTER"/>
    <property type="match status" value="1"/>
</dbReference>
<dbReference type="InterPro" id="IPR039424">
    <property type="entry name" value="SBP_5"/>
</dbReference>
<protein>
    <recommendedName>
        <fullName evidence="5">Solute-binding protein family 5 domain-containing protein</fullName>
    </recommendedName>
</protein>
<dbReference type="SUPFAM" id="SSF53850">
    <property type="entry name" value="Periplasmic binding protein-like II"/>
    <property type="match status" value="1"/>
</dbReference>
<evidence type="ECO:0000259" key="5">
    <source>
        <dbReference type="Pfam" id="PF00496"/>
    </source>
</evidence>
<evidence type="ECO:0000313" key="7">
    <source>
        <dbReference type="Proteomes" id="UP000321083"/>
    </source>
</evidence>
<feature type="domain" description="Solute-binding protein family 5" evidence="5">
    <location>
        <begin position="185"/>
        <end position="587"/>
    </location>
</feature>
<evidence type="ECO:0000256" key="3">
    <source>
        <dbReference type="ARBA" id="ARBA00022448"/>
    </source>
</evidence>
<evidence type="ECO:0000313" key="6">
    <source>
        <dbReference type="EMBL" id="TWW12190.1"/>
    </source>
</evidence>
<evidence type="ECO:0000256" key="1">
    <source>
        <dbReference type="ARBA" id="ARBA00004196"/>
    </source>
</evidence>
<sequence>MLSEAATRAAAGEIYAALALLDQVFQRNPQSAELPTRLGELVRPMISDAVGREDFRKARYLIDRVKRLFPQHEVAAAAQSELQTLSQNLLDKAAASGQQKLHAETAALARRAEAVWPTTGNGRAAFTQLFARHQVLRVGINDPQGPFIHPAPLESDERLQELAQVSLFEPSSADELTYFRSGFFEVWDPSDLGREVVFTLRETKPSWQTQPLLTANQVAESIAQRIDIAHPLYSSRLASFVSEISVRSPSQLRIRFSRVPLSIESLLRFPATRRVQPAGEQAADASAGGTSAVIATRFQQQAVSGNSTSWLRGVPEPDGLDSGKYHIAEIQEQRFDDRNRMIQAFNRGDIDYIPKLLPWEVDAFLASDFQVKKYSLPMTHVLIFNPRSERITNAQTRRALSFAINREGILRSTILRDESMKHGRPTSAAWHLRSYATEPREPAPRFNLRLAYALRFAAEQQLRIAELMKLTEAAKEKARVDKINFDPEQFRKNTKVDYVKLPRLRFVVEPGEVPKAAAERMLSYWTKIGFEIDLMQGDQPGKPLADSDWDFCYREVRMEEPLLELWPVLANDTTFDMSRLGLYPDWMRQELVGLDYASSFLDAQEKLFTIHRHIAAQAFLIPLWEVDEYAVMRKNVSGTPAQLMSAYHNAERWMIKP</sequence>
<dbReference type="Pfam" id="PF00496">
    <property type="entry name" value="SBP_bac_5"/>
    <property type="match status" value="1"/>
</dbReference>
<accession>A0A5C6MBT3</accession>
<dbReference type="InterPro" id="IPR000914">
    <property type="entry name" value="SBP_5_dom"/>
</dbReference>
<keyword evidence="4" id="KW-0732">Signal</keyword>
<keyword evidence="3" id="KW-0813">Transport</keyword>
<evidence type="ECO:0000256" key="2">
    <source>
        <dbReference type="ARBA" id="ARBA00005695"/>
    </source>
</evidence>
<dbReference type="Gene3D" id="3.10.105.10">
    <property type="entry name" value="Dipeptide-binding Protein, Domain 3"/>
    <property type="match status" value="1"/>
</dbReference>
<dbReference type="Gene3D" id="3.90.76.10">
    <property type="entry name" value="Dipeptide-binding Protein, Domain 1"/>
    <property type="match status" value="1"/>
</dbReference>
<organism evidence="6 7">
    <name type="scientific">Planctomyces bekefii</name>
    <dbReference type="NCBI Taxonomy" id="1653850"/>
    <lineage>
        <taxon>Bacteria</taxon>
        <taxon>Pseudomonadati</taxon>
        <taxon>Planctomycetota</taxon>
        <taxon>Planctomycetia</taxon>
        <taxon>Planctomycetales</taxon>
        <taxon>Planctomycetaceae</taxon>
        <taxon>Planctomyces</taxon>
    </lineage>
</organism>
<reference evidence="6 7" key="2">
    <citation type="submission" date="2019-08" db="EMBL/GenBank/DDBJ databases">
        <authorList>
            <person name="Henke P."/>
        </authorList>
    </citation>
    <scope>NUCLEOTIDE SEQUENCE [LARGE SCALE GENOMIC DNA]</scope>
    <source>
        <strain evidence="6">Phe10_nw2017</strain>
    </source>
</reference>
<reference evidence="6 7" key="1">
    <citation type="submission" date="2019-08" db="EMBL/GenBank/DDBJ databases">
        <title>100 year-old enigma solved: identification of Planctomyces bekefii, the type genus and species of the phylum Planctomycetes.</title>
        <authorList>
            <person name="Svetlana D.N."/>
            <person name="Overmann J."/>
        </authorList>
    </citation>
    <scope>NUCLEOTIDE SEQUENCE [LARGE SCALE GENOMIC DNA]</scope>
    <source>
        <strain evidence="6">Phe10_nw2017</strain>
    </source>
</reference>
<dbReference type="GO" id="GO:0015833">
    <property type="term" value="P:peptide transport"/>
    <property type="evidence" value="ECO:0007669"/>
    <property type="project" value="TreeGrafter"/>
</dbReference>
<dbReference type="GO" id="GO:0030313">
    <property type="term" value="C:cell envelope"/>
    <property type="evidence" value="ECO:0007669"/>
    <property type="project" value="UniProtKB-SubCell"/>
</dbReference>
<gene>
    <name evidence="6" type="ORF">E3A20_03130</name>
</gene>
<dbReference type="PANTHER" id="PTHR30290:SF10">
    <property type="entry name" value="PERIPLASMIC OLIGOPEPTIDE-BINDING PROTEIN-RELATED"/>
    <property type="match status" value="1"/>
</dbReference>
<comment type="caution">
    <text evidence="6">The sequence shown here is derived from an EMBL/GenBank/DDBJ whole genome shotgun (WGS) entry which is preliminary data.</text>
</comment>
<keyword evidence="7" id="KW-1185">Reference proteome</keyword>
<name>A0A5C6MBT3_9PLAN</name>
<proteinExistence type="inferred from homology"/>